<dbReference type="RefSeq" id="WP_215626118.1">
    <property type="nucleotide sequence ID" value="NZ_CP067089.2"/>
</dbReference>
<gene>
    <name evidence="14 15" type="primary">crcB</name>
    <name evidence="14" type="synonym">fluC</name>
    <name evidence="15" type="ORF">JFL75_18065</name>
</gene>
<comment type="function">
    <text evidence="14">Fluoride-specific ion channel. Important for reducing fluoride concentration in the cell, thus reducing its toxicity.</text>
</comment>
<evidence type="ECO:0000256" key="5">
    <source>
        <dbReference type="ARBA" id="ARBA00022692"/>
    </source>
</evidence>
<keyword evidence="8 14" id="KW-0915">Sodium</keyword>
<comment type="activity regulation">
    <text evidence="14">Na(+) is not transported, but it plays an essential structural role and its presence is essential for fluoride channel function.</text>
</comment>
<reference evidence="15" key="1">
    <citation type="submission" date="2021-01" db="EMBL/GenBank/DDBJ databases">
        <title>Description of Breznakiella homolactica.</title>
        <authorList>
            <person name="Song Y."/>
            <person name="Brune A."/>
        </authorList>
    </citation>
    <scope>NUCLEOTIDE SEQUENCE</scope>
    <source>
        <strain evidence="15">RmG30</strain>
    </source>
</reference>
<keyword evidence="4" id="KW-0997">Cell inner membrane</keyword>
<accession>A0A7T7XM89</accession>
<protein>
    <recommendedName>
        <fullName evidence="14">Fluoride-specific ion channel FluC</fullName>
    </recommendedName>
</protein>
<comment type="subcellular location">
    <subcellularLocation>
        <location evidence="1 14">Cell membrane</location>
        <topology evidence="1 14">Multi-pass membrane protein</topology>
    </subcellularLocation>
</comment>
<evidence type="ECO:0000256" key="3">
    <source>
        <dbReference type="ARBA" id="ARBA00022475"/>
    </source>
</evidence>
<evidence type="ECO:0000256" key="2">
    <source>
        <dbReference type="ARBA" id="ARBA00022448"/>
    </source>
</evidence>
<keyword evidence="5 14" id="KW-0812">Transmembrane</keyword>
<evidence type="ECO:0000313" key="15">
    <source>
        <dbReference type="EMBL" id="QQO08812.1"/>
    </source>
</evidence>
<dbReference type="Pfam" id="PF02537">
    <property type="entry name" value="CRCB"/>
    <property type="match status" value="1"/>
</dbReference>
<feature type="transmembrane region" description="Helical" evidence="14">
    <location>
        <begin position="31"/>
        <end position="53"/>
    </location>
</feature>
<dbReference type="GO" id="GO:0005886">
    <property type="term" value="C:plasma membrane"/>
    <property type="evidence" value="ECO:0007669"/>
    <property type="project" value="UniProtKB-SubCell"/>
</dbReference>
<dbReference type="PANTHER" id="PTHR28259">
    <property type="entry name" value="FLUORIDE EXPORT PROTEIN 1-RELATED"/>
    <property type="match status" value="1"/>
</dbReference>
<feature type="transmembrane region" description="Helical" evidence="14">
    <location>
        <begin position="65"/>
        <end position="83"/>
    </location>
</feature>
<evidence type="ECO:0000256" key="10">
    <source>
        <dbReference type="ARBA" id="ARBA00023136"/>
    </source>
</evidence>
<dbReference type="Proteomes" id="UP000595917">
    <property type="component" value="Chromosome"/>
</dbReference>
<dbReference type="GO" id="GO:0046872">
    <property type="term" value="F:metal ion binding"/>
    <property type="evidence" value="ECO:0007669"/>
    <property type="project" value="UniProtKB-KW"/>
</dbReference>
<evidence type="ECO:0000313" key="16">
    <source>
        <dbReference type="Proteomes" id="UP000595917"/>
    </source>
</evidence>
<proteinExistence type="inferred from homology"/>
<dbReference type="PANTHER" id="PTHR28259:SF18">
    <property type="entry name" value="FLUORIDE-SPECIFIC ION CHANNEL FLUC"/>
    <property type="match status" value="1"/>
</dbReference>
<dbReference type="EMBL" id="CP067089">
    <property type="protein sequence ID" value="QQO08812.1"/>
    <property type="molecule type" value="Genomic_DNA"/>
</dbReference>
<feature type="transmembrane region" description="Helical" evidence="14">
    <location>
        <begin position="103"/>
        <end position="123"/>
    </location>
</feature>
<dbReference type="HAMAP" id="MF_00454">
    <property type="entry name" value="FluC"/>
    <property type="match status" value="1"/>
</dbReference>
<keyword evidence="2 14" id="KW-0813">Transport</keyword>
<keyword evidence="3 14" id="KW-1003">Cell membrane</keyword>
<keyword evidence="6 14" id="KW-0479">Metal-binding</keyword>
<name>A0A7T7XM89_9SPIR</name>
<organism evidence="15 16">
    <name type="scientific">Breznakiella homolactica</name>
    <dbReference type="NCBI Taxonomy" id="2798577"/>
    <lineage>
        <taxon>Bacteria</taxon>
        <taxon>Pseudomonadati</taxon>
        <taxon>Spirochaetota</taxon>
        <taxon>Spirochaetia</taxon>
        <taxon>Spirochaetales</taxon>
        <taxon>Breznakiellaceae</taxon>
        <taxon>Breznakiella</taxon>
    </lineage>
</organism>
<evidence type="ECO:0000256" key="6">
    <source>
        <dbReference type="ARBA" id="ARBA00022723"/>
    </source>
</evidence>
<evidence type="ECO:0000256" key="12">
    <source>
        <dbReference type="ARBA" id="ARBA00035120"/>
    </source>
</evidence>
<keyword evidence="11 14" id="KW-0407">Ion channel</keyword>
<evidence type="ECO:0000256" key="1">
    <source>
        <dbReference type="ARBA" id="ARBA00004651"/>
    </source>
</evidence>
<evidence type="ECO:0000256" key="8">
    <source>
        <dbReference type="ARBA" id="ARBA00023053"/>
    </source>
</evidence>
<dbReference type="KEGG" id="bhc:JFL75_18065"/>
<sequence length="129" mass="13624">MNILSVALGGGIGAVLRYGSSKLAHRIFETSFPLGILLVNILGSFLIGFLFSLFRIHKVSAPAELFFITGLLGGYTTFSSYALETMVLFMDGKTGPALLNLLLSNGLCLLAVLAGLWLGKIIFQPGSAG</sequence>
<dbReference type="InterPro" id="IPR003691">
    <property type="entry name" value="FluC"/>
</dbReference>
<feature type="binding site" evidence="14">
    <location>
        <position position="76"/>
    </location>
    <ligand>
        <name>Na(+)</name>
        <dbReference type="ChEBI" id="CHEBI:29101"/>
        <note>structural</note>
    </ligand>
</feature>
<evidence type="ECO:0000256" key="14">
    <source>
        <dbReference type="HAMAP-Rule" id="MF_00454"/>
    </source>
</evidence>
<comment type="similarity">
    <text evidence="12 14">Belongs to the fluoride channel Fluc/FEX (TC 1.A.43) family.</text>
</comment>
<dbReference type="GO" id="GO:0062054">
    <property type="term" value="F:fluoride channel activity"/>
    <property type="evidence" value="ECO:0007669"/>
    <property type="project" value="UniProtKB-UniRule"/>
</dbReference>
<keyword evidence="9 14" id="KW-0406">Ion transport</keyword>
<comment type="catalytic activity">
    <reaction evidence="13">
        <text>fluoride(in) = fluoride(out)</text>
        <dbReference type="Rhea" id="RHEA:76159"/>
        <dbReference type="ChEBI" id="CHEBI:17051"/>
    </reaction>
    <physiologicalReaction direction="left-to-right" evidence="13">
        <dbReference type="Rhea" id="RHEA:76160"/>
    </physiologicalReaction>
</comment>
<keyword evidence="7 14" id="KW-1133">Transmembrane helix</keyword>
<dbReference type="NCBIfam" id="TIGR00494">
    <property type="entry name" value="crcB"/>
    <property type="match status" value="1"/>
</dbReference>
<dbReference type="AlphaFoldDB" id="A0A7T7XM89"/>
<evidence type="ECO:0000256" key="11">
    <source>
        <dbReference type="ARBA" id="ARBA00023303"/>
    </source>
</evidence>
<evidence type="ECO:0000256" key="13">
    <source>
        <dbReference type="ARBA" id="ARBA00035585"/>
    </source>
</evidence>
<keyword evidence="10 14" id="KW-0472">Membrane</keyword>
<evidence type="ECO:0000256" key="7">
    <source>
        <dbReference type="ARBA" id="ARBA00022989"/>
    </source>
</evidence>
<evidence type="ECO:0000256" key="9">
    <source>
        <dbReference type="ARBA" id="ARBA00023065"/>
    </source>
</evidence>
<keyword evidence="16" id="KW-1185">Reference proteome</keyword>
<evidence type="ECO:0000256" key="4">
    <source>
        <dbReference type="ARBA" id="ARBA00022519"/>
    </source>
</evidence>
<dbReference type="GO" id="GO:0140114">
    <property type="term" value="P:cellular detoxification of fluoride"/>
    <property type="evidence" value="ECO:0007669"/>
    <property type="project" value="UniProtKB-UniRule"/>
</dbReference>
<feature type="binding site" evidence="14">
    <location>
        <position position="73"/>
    </location>
    <ligand>
        <name>Na(+)</name>
        <dbReference type="ChEBI" id="CHEBI:29101"/>
        <note>structural</note>
    </ligand>
</feature>